<sequence>MIKIEKEKRHTIAALYKGWDETLIWSCLQGFMGQAFADREENPSSAQIIIGDFCFFSGIPNIELAENIPSDFHSDTMLMIPGSEAWSELIAKVYPLNHEKLLRYAIKKEPDVFRREKLQNFTDSIPSDYQLKLIDESLFHLAKTESWSKDFCSLFSTYQEYETHGLGVMALHKGIPVSGASSYTYYDKGIEIEIDTRNDYRRKGLALACGAKLILECLDRGLYPSWDAVDLRSVALSEKLGYHMDKEYVTFAITLR</sequence>
<dbReference type="InterPro" id="IPR027365">
    <property type="entry name" value="GNAT_acetyltra_YdfB-like"/>
</dbReference>
<dbReference type="PROSITE" id="PS51186">
    <property type="entry name" value="GNAT"/>
    <property type="match status" value="1"/>
</dbReference>
<dbReference type="Gene3D" id="3.40.630.30">
    <property type="match status" value="1"/>
</dbReference>
<dbReference type="RefSeq" id="WP_185259546.1">
    <property type="nucleotide sequence ID" value="NZ_AP023368.1"/>
</dbReference>
<organism evidence="2 3">
    <name type="scientific">Anaerocolumna chitinilytica</name>
    <dbReference type="NCBI Taxonomy" id="1727145"/>
    <lineage>
        <taxon>Bacteria</taxon>
        <taxon>Bacillati</taxon>
        <taxon>Bacillota</taxon>
        <taxon>Clostridia</taxon>
        <taxon>Lachnospirales</taxon>
        <taxon>Lachnospiraceae</taxon>
        <taxon>Anaerocolumna</taxon>
    </lineage>
</organism>
<dbReference type="PANTHER" id="PTHR31143:SF2">
    <property type="entry name" value="FR47-LIKE DOMAIN-CONTAINING PROTEIN-RELATED"/>
    <property type="match status" value="1"/>
</dbReference>
<dbReference type="Gene3D" id="3.40.630.110">
    <property type="entry name" value="GNAT acetyltransferase-like"/>
    <property type="match status" value="1"/>
</dbReference>
<dbReference type="Pfam" id="PF12746">
    <property type="entry name" value="GNAT_acetyltran"/>
    <property type="match status" value="1"/>
</dbReference>
<reference evidence="2 3" key="2">
    <citation type="submission" date="2020-08" db="EMBL/GenBank/DDBJ databases">
        <authorList>
            <person name="Ueki A."/>
            <person name="Tonouchi A."/>
        </authorList>
    </citation>
    <scope>NUCLEOTIDE SEQUENCE [LARGE SCALE GENOMIC DNA]</scope>
    <source>
        <strain evidence="2 3">CTTW</strain>
    </source>
</reference>
<reference evidence="2 3" key="1">
    <citation type="submission" date="2020-08" db="EMBL/GenBank/DDBJ databases">
        <title>Draft genome sequencing of an Anaerocolumna strain isolated from anoxic soil subjected to BSD treatment.</title>
        <authorList>
            <person name="Uek A."/>
            <person name="Tonouchi A."/>
        </authorList>
    </citation>
    <scope>NUCLEOTIDE SEQUENCE [LARGE SCALE GENOMIC DNA]</scope>
    <source>
        <strain evidence="2 3">CTTW</strain>
    </source>
</reference>
<dbReference type="GO" id="GO:0016747">
    <property type="term" value="F:acyltransferase activity, transferring groups other than amino-acyl groups"/>
    <property type="evidence" value="ECO:0007669"/>
    <property type="project" value="InterPro"/>
</dbReference>
<dbReference type="InterPro" id="IPR042573">
    <property type="entry name" value="GNAT_acetyltra_N"/>
</dbReference>
<evidence type="ECO:0000313" key="3">
    <source>
        <dbReference type="Proteomes" id="UP000515703"/>
    </source>
</evidence>
<dbReference type="Proteomes" id="UP000515703">
    <property type="component" value="Chromosome"/>
</dbReference>
<dbReference type="PANTHER" id="PTHR31143">
    <property type="match status" value="1"/>
</dbReference>
<keyword evidence="2" id="KW-0808">Transferase</keyword>
<evidence type="ECO:0000259" key="1">
    <source>
        <dbReference type="PROSITE" id="PS51186"/>
    </source>
</evidence>
<evidence type="ECO:0000313" key="2">
    <source>
        <dbReference type="EMBL" id="BCJ99281.1"/>
    </source>
</evidence>
<dbReference type="InterPro" id="IPR016181">
    <property type="entry name" value="Acyl_CoA_acyltransferase"/>
</dbReference>
<accession>A0A7I8DPT8</accession>
<proteinExistence type="predicted"/>
<dbReference type="SUPFAM" id="SSF55729">
    <property type="entry name" value="Acyl-CoA N-acyltransferases (Nat)"/>
    <property type="match status" value="1"/>
</dbReference>
<dbReference type="KEGG" id="acht:bsdcttw_23220"/>
<dbReference type="InterPro" id="IPR000182">
    <property type="entry name" value="GNAT_dom"/>
</dbReference>
<name>A0A7I8DPT8_9FIRM</name>
<gene>
    <name evidence="2" type="ORF">bsdcttw_23220</name>
</gene>
<dbReference type="AlphaFoldDB" id="A0A7I8DPT8"/>
<feature type="domain" description="N-acetyltransferase" evidence="1">
    <location>
        <begin position="129"/>
        <end position="256"/>
    </location>
</feature>
<protein>
    <submittedName>
        <fullName evidence="2">Acetyltransferase</fullName>
    </submittedName>
</protein>
<dbReference type="EMBL" id="AP023368">
    <property type="protein sequence ID" value="BCJ99281.1"/>
    <property type="molecule type" value="Genomic_DNA"/>
</dbReference>
<keyword evidence="3" id="KW-1185">Reference proteome</keyword>